<sequence length="259" mass="27755">MRFVSLVSKTAPLDNVHCRKAVLYAADTAALQLTRGGPTAGSRHGNMLPPTIPGSDDYDPFGLTDGEPQRELARKELRACGKPAGFTTRLAVRNTSDREIQSATALQSALKAVGITVEIDQYDATRFVEDTSSPGTVKKKGYGLIMLGWGADYPTGSGFLRPLADGRLITASGNTNYSQVDDPGINDLFDRATAETDAAEAARIHRRINHAVTDGAYYLPITADKVLNYRSPRLTNVYVHDAYGMVDFQALGTGDGASG</sequence>
<dbReference type="SUPFAM" id="SSF53850">
    <property type="entry name" value="Periplasmic binding protein-like II"/>
    <property type="match status" value="1"/>
</dbReference>
<dbReference type="EMBL" id="JBEPBX010000007">
    <property type="protein sequence ID" value="MER6613955.1"/>
    <property type="molecule type" value="Genomic_DNA"/>
</dbReference>
<evidence type="ECO:0000313" key="3">
    <source>
        <dbReference type="Proteomes" id="UP001445472"/>
    </source>
</evidence>
<accession>A0ABV1UU84</accession>
<dbReference type="Gene3D" id="3.10.105.10">
    <property type="entry name" value="Dipeptide-binding Protein, Domain 3"/>
    <property type="match status" value="1"/>
</dbReference>
<dbReference type="Gene3D" id="3.40.190.10">
    <property type="entry name" value="Periplasmic binding protein-like II"/>
    <property type="match status" value="1"/>
</dbReference>
<dbReference type="Proteomes" id="UP001445472">
    <property type="component" value="Unassembled WGS sequence"/>
</dbReference>
<name>A0ABV1UU84_9ACTN</name>
<comment type="caution">
    <text evidence="2">The sequence shown here is derived from an EMBL/GenBank/DDBJ whole genome shotgun (WGS) entry which is preliminary data.</text>
</comment>
<dbReference type="InterPro" id="IPR039424">
    <property type="entry name" value="SBP_5"/>
</dbReference>
<evidence type="ECO:0000313" key="2">
    <source>
        <dbReference type="EMBL" id="MER6613955.1"/>
    </source>
</evidence>
<dbReference type="Pfam" id="PF00496">
    <property type="entry name" value="SBP_bac_5"/>
    <property type="match status" value="1"/>
</dbReference>
<dbReference type="PANTHER" id="PTHR30290:SF83">
    <property type="entry name" value="ABC TRANSPORTER SUBSTRATE-BINDING PROTEIN"/>
    <property type="match status" value="1"/>
</dbReference>
<dbReference type="RefSeq" id="WP_351975916.1">
    <property type="nucleotide sequence ID" value="NZ_JBEPBX010000007.1"/>
</dbReference>
<reference evidence="2 3" key="1">
    <citation type="submission" date="2024-06" db="EMBL/GenBank/DDBJ databases">
        <title>The Natural Products Discovery Center: Release of the First 8490 Sequenced Strains for Exploring Actinobacteria Biosynthetic Diversity.</title>
        <authorList>
            <person name="Kalkreuter E."/>
            <person name="Kautsar S.A."/>
            <person name="Yang D."/>
            <person name="Bader C.D."/>
            <person name="Teijaro C.N."/>
            <person name="Fluegel L."/>
            <person name="Davis C.M."/>
            <person name="Simpson J.R."/>
            <person name="Lauterbach L."/>
            <person name="Steele A.D."/>
            <person name="Gui C."/>
            <person name="Meng S."/>
            <person name="Li G."/>
            <person name="Viehrig K."/>
            <person name="Ye F."/>
            <person name="Su P."/>
            <person name="Kiefer A.F."/>
            <person name="Nichols A."/>
            <person name="Cepeda A.J."/>
            <person name="Yan W."/>
            <person name="Fan B."/>
            <person name="Jiang Y."/>
            <person name="Adhikari A."/>
            <person name="Zheng C.-J."/>
            <person name="Schuster L."/>
            <person name="Cowan T.M."/>
            <person name="Smanski M.J."/>
            <person name="Chevrette M.G."/>
            <person name="De Carvalho L.P.S."/>
            <person name="Shen B."/>
        </authorList>
    </citation>
    <scope>NUCLEOTIDE SEQUENCE [LARGE SCALE GENOMIC DNA]</scope>
    <source>
        <strain evidence="2 3">NPDC000837</strain>
    </source>
</reference>
<dbReference type="PANTHER" id="PTHR30290">
    <property type="entry name" value="PERIPLASMIC BINDING COMPONENT OF ABC TRANSPORTER"/>
    <property type="match status" value="1"/>
</dbReference>
<organism evidence="2 3">
    <name type="scientific">Streptomyces xantholiticus</name>
    <dbReference type="NCBI Taxonomy" id="68285"/>
    <lineage>
        <taxon>Bacteria</taxon>
        <taxon>Bacillati</taxon>
        <taxon>Actinomycetota</taxon>
        <taxon>Actinomycetes</taxon>
        <taxon>Kitasatosporales</taxon>
        <taxon>Streptomycetaceae</taxon>
        <taxon>Streptomyces</taxon>
    </lineage>
</organism>
<keyword evidence="3" id="KW-1185">Reference proteome</keyword>
<gene>
    <name evidence="2" type="ORF">ABT276_11305</name>
</gene>
<evidence type="ECO:0000259" key="1">
    <source>
        <dbReference type="Pfam" id="PF00496"/>
    </source>
</evidence>
<feature type="domain" description="Solute-binding protein family 5" evidence="1">
    <location>
        <begin position="3"/>
        <end position="165"/>
    </location>
</feature>
<protein>
    <submittedName>
        <fullName evidence="2">ABC transporter substrate-binding protein</fullName>
    </submittedName>
</protein>
<proteinExistence type="predicted"/>
<dbReference type="InterPro" id="IPR000914">
    <property type="entry name" value="SBP_5_dom"/>
</dbReference>